<accession>A0A1G2MVG9</accession>
<dbReference type="EMBL" id="MHRP01000004">
    <property type="protein sequence ID" value="OHA27856.1"/>
    <property type="molecule type" value="Genomic_DNA"/>
</dbReference>
<gene>
    <name evidence="1" type="ORF">A3D56_01405</name>
</gene>
<name>A0A1G2MVG9_9BACT</name>
<protein>
    <submittedName>
        <fullName evidence="1">Uncharacterized protein</fullName>
    </submittedName>
</protein>
<evidence type="ECO:0000313" key="2">
    <source>
        <dbReference type="Proteomes" id="UP000177943"/>
    </source>
</evidence>
<evidence type="ECO:0000313" key="1">
    <source>
        <dbReference type="EMBL" id="OHA27856.1"/>
    </source>
</evidence>
<dbReference type="Proteomes" id="UP000177943">
    <property type="component" value="Unassembled WGS sequence"/>
</dbReference>
<dbReference type="AlphaFoldDB" id="A0A1G2MVG9"/>
<reference evidence="1 2" key="1">
    <citation type="journal article" date="2016" name="Nat. Commun.">
        <title>Thousands of microbial genomes shed light on interconnected biogeochemical processes in an aquifer system.</title>
        <authorList>
            <person name="Anantharaman K."/>
            <person name="Brown C.T."/>
            <person name="Hug L.A."/>
            <person name="Sharon I."/>
            <person name="Castelle C.J."/>
            <person name="Probst A.J."/>
            <person name="Thomas B.C."/>
            <person name="Singh A."/>
            <person name="Wilkins M.J."/>
            <person name="Karaoz U."/>
            <person name="Brodie E.L."/>
            <person name="Williams K.H."/>
            <person name="Hubbard S.S."/>
            <person name="Banfield J.F."/>
        </authorList>
    </citation>
    <scope>NUCLEOTIDE SEQUENCE [LARGE SCALE GENOMIC DNA]</scope>
</reference>
<comment type="caution">
    <text evidence="1">The sequence shown here is derived from an EMBL/GenBank/DDBJ whole genome shotgun (WGS) entry which is preliminary data.</text>
</comment>
<proteinExistence type="predicted"/>
<organism evidence="1 2">
    <name type="scientific">Candidatus Taylorbacteria bacterium RIFCSPHIGHO2_02_FULL_45_35</name>
    <dbReference type="NCBI Taxonomy" id="1802311"/>
    <lineage>
        <taxon>Bacteria</taxon>
        <taxon>Candidatus Tayloriibacteriota</taxon>
    </lineage>
</organism>
<sequence>MGKRTHQFEHNILPQKFLSRNKKGFWFLRSLTSKIFEVRLLKEKSLGSFRTKKKNPCPPNGRQGSM</sequence>